<feature type="region of interest" description="Disordered" evidence="2">
    <location>
        <begin position="97"/>
        <end position="172"/>
    </location>
</feature>
<feature type="coiled-coil region" evidence="1">
    <location>
        <begin position="492"/>
        <end position="523"/>
    </location>
</feature>
<dbReference type="PANTHER" id="PTHR21616">
    <property type="entry name" value="CENTROSOME SPINDLE POLE ASSOCIATED PROTEIN"/>
    <property type="match status" value="1"/>
</dbReference>
<keyword evidence="4" id="KW-1185">Reference proteome</keyword>
<feature type="compositionally biased region" description="Basic and acidic residues" evidence="2">
    <location>
        <begin position="156"/>
        <end position="167"/>
    </location>
</feature>
<proteinExistence type="predicted"/>
<dbReference type="GO" id="GO:0005813">
    <property type="term" value="C:centrosome"/>
    <property type="evidence" value="ECO:0007669"/>
    <property type="project" value="InterPro"/>
</dbReference>
<dbReference type="PANTHER" id="PTHR21616:SF2">
    <property type="entry name" value="CENTROSOME AND SPINDLE POLE-ASSOCIATED PROTEIN 1"/>
    <property type="match status" value="1"/>
</dbReference>
<sequence>MEMDDDLESFLEEQRAKVAEDKASLEQDPPYMEIRTRPQSERDSTGKENIPLAPGPRHSQSKEEGPGLSLPLGEEYERKKQRLQQELRLDYRRYMAQVKPAKMRGPSRASRTAPEHSEVPFNPKPEVLQECRPKRDAATSTEEVPWPSRGQGTEAETDRGSRSRDVGVDSGLDCSSEEVDLLDWDRDGRRRIRRQQELRSSDRRRQQKYYGIDRLLRQKRVVEPPAVPEDYRHRRQGTAIPRVQTLVPVRSRLGLDDDRLQYPSGLMIGHQEAAAEQRRRKEHYRQELEEQIAQQRKNRRREKDLELDVAATGATDPEKQPGRIPQLWTMGGGAVLQRPWEGAEGPRWGSSLRRSPCSPLLDKMPPERPRVAFPSPLLGALESIGDNRLSPVKETFSRGVWSAMRDEALHSVPPPQPSTLTDVYRTLSEQACFCQGSRKAQRPSSAHWGEPDFPVFAPSQDCCPSPSRTQRASQLTPGMTATPMERPTLTYQEALKKQIQERQERRRKELQEKEQYEARLEREAYTPWGRGGGGAPLRDHLGNLITDLNQMHKSNQVAYLHPESLGRRGMGPLDRKSEANPSDLRVPDGALADASSAPPGGASVGLSTPSPAHQQDSYKDYLKQQIEEKRRRQAEERVRLRVEEEMEERRLEEQRAQIRREYEEEQEKRRRKEMEQRAKNEELFRQAEVRRREEQHTKQERENRESESQRRQYEMERRARLEEVPREPSPPIPTLQKRPTSQYKPRPPSNSGHPAPLQPEHQLSGSQSPPVPARRNQLRAAEERRGILSELSALRRQLRSEQRRLEEQLLQVDMEELDTPPSVGSRERPLLDVFDMARLRLQAPVKRPSTKTEESINIQNSPGLGQSRNRGAGQLSDPARQTHGSRTNRMERPERSSLLESESSFIGPGGQAISVPPDTQLLSARERRRMARKTDFHNETRSRGSRQPTERTNSSCMRSEAGLIGGETWMRPSTSDTLKSLLTDQDQGESPAGRALGPTWEGPSTYHG</sequence>
<feature type="region of interest" description="Disordered" evidence="2">
    <location>
        <begin position="1"/>
        <end position="84"/>
    </location>
</feature>
<dbReference type="Proteomes" id="UP000261540">
    <property type="component" value="Unplaced"/>
</dbReference>
<feature type="compositionally biased region" description="Basic and acidic residues" evidence="2">
    <location>
        <begin position="932"/>
        <end position="942"/>
    </location>
</feature>
<protein>
    <recommendedName>
        <fullName evidence="5">Centrosome and spindle pole associated protein 1a</fullName>
    </recommendedName>
</protein>
<feature type="region of interest" description="Disordered" evidence="2">
    <location>
        <begin position="842"/>
        <end position="1008"/>
    </location>
</feature>
<feature type="coiled-coil region" evidence="1">
    <location>
        <begin position="788"/>
        <end position="815"/>
    </location>
</feature>
<organism evidence="3 4">
    <name type="scientific">Paramormyrops kingsleyae</name>
    <dbReference type="NCBI Taxonomy" id="1676925"/>
    <lineage>
        <taxon>Eukaryota</taxon>
        <taxon>Metazoa</taxon>
        <taxon>Chordata</taxon>
        <taxon>Craniata</taxon>
        <taxon>Vertebrata</taxon>
        <taxon>Euteleostomi</taxon>
        <taxon>Actinopterygii</taxon>
        <taxon>Neopterygii</taxon>
        <taxon>Teleostei</taxon>
        <taxon>Osteoglossocephala</taxon>
        <taxon>Osteoglossomorpha</taxon>
        <taxon>Osteoglossiformes</taxon>
        <taxon>Mormyridae</taxon>
        <taxon>Paramormyrops</taxon>
    </lineage>
</organism>
<feature type="compositionally biased region" description="Basic and acidic residues" evidence="2">
    <location>
        <begin position="127"/>
        <end position="137"/>
    </location>
</feature>
<dbReference type="InterPro" id="IPR026708">
    <property type="entry name" value="CSPP1"/>
</dbReference>
<feature type="compositionally biased region" description="Low complexity" evidence="2">
    <location>
        <begin position="588"/>
        <end position="607"/>
    </location>
</feature>
<feature type="compositionally biased region" description="Basic and acidic residues" evidence="2">
    <location>
        <begin position="888"/>
        <end position="897"/>
    </location>
</feature>
<evidence type="ECO:0008006" key="5">
    <source>
        <dbReference type="Google" id="ProtNLM"/>
    </source>
</evidence>
<feature type="compositionally biased region" description="Polar residues" evidence="2">
    <location>
        <begin position="855"/>
        <end position="869"/>
    </location>
</feature>
<feature type="compositionally biased region" description="Polar residues" evidence="2">
    <location>
        <begin position="945"/>
        <end position="957"/>
    </location>
</feature>
<evidence type="ECO:0000313" key="3">
    <source>
        <dbReference type="Ensembl" id="ENSPKIP00000041102.1"/>
    </source>
</evidence>
<dbReference type="Ensembl" id="ENSPKIT00000022132.1">
    <property type="protein sequence ID" value="ENSPKIP00000041102.1"/>
    <property type="gene ID" value="ENSPKIG00000017757.1"/>
</dbReference>
<dbReference type="GO" id="GO:0005874">
    <property type="term" value="C:microtubule"/>
    <property type="evidence" value="ECO:0007669"/>
    <property type="project" value="InterPro"/>
</dbReference>
<feature type="compositionally biased region" description="Polar residues" evidence="2">
    <location>
        <begin position="466"/>
        <end position="479"/>
    </location>
</feature>
<feature type="compositionally biased region" description="Polar residues" evidence="2">
    <location>
        <begin position="971"/>
        <end position="985"/>
    </location>
</feature>
<feature type="compositionally biased region" description="Low complexity" evidence="2">
    <location>
        <begin position="350"/>
        <end position="361"/>
    </location>
</feature>
<dbReference type="STRING" id="1676925.ENSPKIP00000041043"/>
<dbReference type="GO" id="GO:0000922">
    <property type="term" value="C:spindle pole"/>
    <property type="evidence" value="ECO:0007669"/>
    <property type="project" value="InterPro"/>
</dbReference>
<accession>A0A3B3TCU3</accession>
<name>A0A3B3TCU3_9TELE</name>
<feature type="region of interest" description="Disordered" evidence="2">
    <location>
        <begin position="343"/>
        <end position="368"/>
    </location>
</feature>
<dbReference type="Ensembl" id="ENSPKIT00000022073.1">
    <property type="protein sequence ID" value="ENSPKIP00000041043.1"/>
    <property type="gene ID" value="ENSPKIG00000017757.1"/>
</dbReference>
<evidence type="ECO:0000256" key="2">
    <source>
        <dbReference type="SAM" id="MobiDB-lite"/>
    </source>
</evidence>
<feature type="coiled-coil region" evidence="1">
    <location>
        <begin position="271"/>
        <end position="305"/>
    </location>
</feature>
<feature type="compositionally biased region" description="Basic and acidic residues" evidence="2">
    <location>
        <begin position="75"/>
        <end position="84"/>
    </location>
</feature>
<evidence type="ECO:0000256" key="1">
    <source>
        <dbReference type="SAM" id="Coils"/>
    </source>
</evidence>
<feature type="compositionally biased region" description="Acidic residues" evidence="2">
    <location>
        <begin position="1"/>
        <end position="11"/>
    </location>
</feature>
<feature type="compositionally biased region" description="Basic and acidic residues" evidence="2">
    <location>
        <begin position="12"/>
        <end position="25"/>
    </location>
</feature>
<dbReference type="AlphaFoldDB" id="A0A3B3TCU3"/>
<feature type="compositionally biased region" description="Basic and acidic residues" evidence="2">
    <location>
        <begin position="616"/>
        <end position="726"/>
    </location>
</feature>
<feature type="region of interest" description="Disordered" evidence="2">
    <location>
        <begin position="464"/>
        <end position="486"/>
    </location>
</feature>
<keyword evidence="1" id="KW-0175">Coiled coil</keyword>
<feature type="compositionally biased region" description="Basic and acidic residues" evidence="2">
    <location>
        <begin position="34"/>
        <end position="46"/>
    </location>
</feature>
<dbReference type="GO" id="GO:0032467">
    <property type="term" value="P:positive regulation of cytokinesis"/>
    <property type="evidence" value="ECO:0007669"/>
    <property type="project" value="InterPro"/>
</dbReference>
<evidence type="ECO:0000313" key="4">
    <source>
        <dbReference type="Proteomes" id="UP000261540"/>
    </source>
</evidence>
<reference evidence="3" key="1">
    <citation type="submission" date="2025-05" db="UniProtKB">
        <authorList>
            <consortium name="Ensembl"/>
        </authorList>
    </citation>
    <scope>IDENTIFICATION</scope>
</reference>
<dbReference type="GeneTree" id="ENSGT00390000015084"/>
<feature type="region of interest" description="Disordered" evidence="2">
    <location>
        <begin position="564"/>
        <end position="782"/>
    </location>
</feature>